<proteinExistence type="predicted"/>
<dbReference type="EMBL" id="QHKO01000001">
    <property type="protein sequence ID" value="RAL24795.1"/>
    <property type="molecule type" value="Genomic_DNA"/>
</dbReference>
<keyword evidence="3" id="KW-1185">Reference proteome</keyword>
<dbReference type="Proteomes" id="UP000249169">
    <property type="component" value="Unassembled WGS sequence"/>
</dbReference>
<feature type="compositionally biased region" description="Basic and acidic residues" evidence="1">
    <location>
        <begin position="36"/>
        <end position="74"/>
    </location>
</feature>
<gene>
    <name evidence="2" type="ORF">DL240_00870</name>
</gene>
<feature type="region of interest" description="Disordered" evidence="1">
    <location>
        <begin position="35"/>
        <end position="74"/>
    </location>
</feature>
<organism evidence="2 3">
    <name type="scientific">Lujinxingia litoralis</name>
    <dbReference type="NCBI Taxonomy" id="2211119"/>
    <lineage>
        <taxon>Bacteria</taxon>
        <taxon>Deltaproteobacteria</taxon>
        <taxon>Bradymonadales</taxon>
        <taxon>Lujinxingiaceae</taxon>
        <taxon>Lujinxingia</taxon>
    </lineage>
</organism>
<evidence type="ECO:0000256" key="1">
    <source>
        <dbReference type="SAM" id="MobiDB-lite"/>
    </source>
</evidence>
<protein>
    <submittedName>
        <fullName evidence="2">Uncharacterized protein</fullName>
    </submittedName>
</protein>
<accession>A0A328C8M9</accession>
<reference evidence="2 3" key="1">
    <citation type="submission" date="2018-05" db="EMBL/GenBank/DDBJ databases">
        <title>Lujinxingia marina gen. nov. sp. nov., a new facultative anaerobic member of the class Deltaproteobacteria, and proposal of Lujinxingaceae fam. nov.</title>
        <authorList>
            <person name="Li C.-M."/>
        </authorList>
    </citation>
    <scope>NUCLEOTIDE SEQUENCE [LARGE SCALE GENOMIC DNA]</scope>
    <source>
        <strain evidence="2 3">B210</strain>
    </source>
</reference>
<sequence>MWLFWALIAGVLFGCAGGEDRGSLRARGAAIPVPVEEGKSDEAEADESLRGDDKASVPHSMRPSEDGGEREDEQERARARRCRVTCFKVAWCGGSDEALVSCVERCEEEGSDAIPESVVGCVEESERCGEVNRCHRQLEICEEVCGAKHHCGQWDDSQGDCQLWCAGEVWSGRLSWENQGCVVSQALGMVCEGLDVAMCGLRDAEEGAYYGD</sequence>
<dbReference type="AlphaFoldDB" id="A0A328C8M9"/>
<comment type="caution">
    <text evidence="2">The sequence shown here is derived from an EMBL/GenBank/DDBJ whole genome shotgun (WGS) entry which is preliminary data.</text>
</comment>
<evidence type="ECO:0000313" key="3">
    <source>
        <dbReference type="Proteomes" id="UP000249169"/>
    </source>
</evidence>
<evidence type="ECO:0000313" key="2">
    <source>
        <dbReference type="EMBL" id="RAL24795.1"/>
    </source>
</evidence>
<name>A0A328C8M9_9DELT</name>